<keyword evidence="1 5" id="KW-0031">Aminopeptidase</keyword>
<feature type="binding site" evidence="5">
    <location>
        <position position="708"/>
    </location>
    <ligand>
        <name>a divalent metal cation</name>
        <dbReference type="ChEBI" id="CHEBI:60240"/>
        <label>1</label>
    </ligand>
</feature>
<proteinExistence type="inferred from homology"/>
<name>A0A0F7U672_NEOCL</name>
<feature type="compositionally biased region" description="Low complexity" evidence="7">
    <location>
        <begin position="381"/>
        <end position="398"/>
    </location>
</feature>
<organism evidence="9">
    <name type="scientific">Neospora caninum (strain Liverpool)</name>
    <dbReference type="NCBI Taxonomy" id="572307"/>
    <lineage>
        <taxon>Eukaryota</taxon>
        <taxon>Sar</taxon>
        <taxon>Alveolata</taxon>
        <taxon>Apicomplexa</taxon>
        <taxon>Conoidasida</taxon>
        <taxon>Coccidia</taxon>
        <taxon>Eucoccidiorida</taxon>
        <taxon>Eimeriorina</taxon>
        <taxon>Sarcocystidae</taxon>
        <taxon>Neospora</taxon>
    </lineage>
</organism>
<feature type="compositionally biased region" description="Basic and acidic residues" evidence="7">
    <location>
        <begin position="245"/>
        <end position="257"/>
    </location>
</feature>
<dbReference type="AlphaFoldDB" id="A0A0F7U672"/>
<feature type="binding site" evidence="5">
    <location>
        <position position="579"/>
    </location>
    <ligand>
        <name>a divalent metal cation</name>
        <dbReference type="ChEBI" id="CHEBI:60240"/>
        <label>1</label>
    </ligand>
</feature>
<dbReference type="Pfam" id="PF00557">
    <property type="entry name" value="Peptidase_M24"/>
    <property type="match status" value="1"/>
</dbReference>
<evidence type="ECO:0000256" key="5">
    <source>
        <dbReference type="HAMAP-Rule" id="MF_03174"/>
    </source>
</evidence>
<dbReference type="InterPro" id="IPR001714">
    <property type="entry name" value="Pept_M24_MAP"/>
</dbReference>
<feature type="binding site" evidence="5">
    <location>
        <position position="551"/>
    </location>
    <ligand>
        <name>substrate</name>
    </ligand>
</feature>
<feature type="region of interest" description="Disordered" evidence="7">
    <location>
        <begin position="236"/>
        <end position="261"/>
    </location>
</feature>
<protein>
    <recommendedName>
        <fullName evidence="6">Methionine aminopeptidase</fullName>
        <ecNumber evidence="6">3.4.11.18</ecNumber>
    </recommendedName>
</protein>
<evidence type="ECO:0000259" key="8">
    <source>
        <dbReference type="Pfam" id="PF00557"/>
    </source>
</evidence>
<reference evidence="9" key="1">
    <citation type="journal article" date="2015" name="PLoS ONE">
        <title>Comprehensive Evaluation of Toxoplasma gondii VEG and Neospora caninum LIV Genomes with Tachyzoite Stage Transcriptome and Proteome Defines Novel Transcript Features.</title>
        <authorList>
            <person name="Ramaprasad A."/>
            <person name="Mourier T."/>
            <person name="Naeem R."/>
            <person name="Malas T.B."/>
            <person name="Moussa E."/>
            <person name="Panigrahi A."/>
            <person name="Vermont S.J."/>
            <person name="Otto T.D."/>
            <person name="Wastling J."/>
            <person name="Pain A."/>
        </authorList>
    </citation>
    <scope>NUCLEOTIDE SEQUENCE</scope>
    <source>
        <strain evidence="9">Liverpool</strain>
    </source>
</reference>
<comment type="function">
    <text evidence="6">Cotranslationally removes the N-terminal methionine from nascent proteins. The N-terminal methionine is often cleaved when the second residue in the primary sequence is small and uncharged (Met-Ala-, Cys, Gly, Pro, Ser, Thr, or Val).</text>
</comment>
<evidence type="ECO:0000256" key="2">
    <source>
        <dbReference type="ARBA" id="ARBA00022670"/>
    </source>
</evidence>
<dbReference type="PRINTS" id="PR00599">
    <property type="entry name" value="MAPEPTIDASE"/>
</dbReference>
<comment type="cofactor">
    <cofactor evidence="5">
        <name>Co(2+)</name>
        <dbReference type="ChEBI" id="CHEBI:48828"/>
    </cofactor>
    <cofactor evidence="5">
        <name>Zn(2+)</name>
        <dbReference type="ChEBI" id="CHEBI:29105"/>
    </cofactor>
    <cofactor evidence="5">
        <name>Mn(2+)</name>
        <dbReference type="ChEBI" id="CHEBI:29035"/>
    </cofactor>
    <cofactor evidence="5">
        <name>Fe(2+)</name>
        <dbReference type="ChEBI" id="CHEBI:29033"/>
    </cofactor>
    <text evidence="5">Binds 2 divalent metal cations per subunit. Has a high-affinity and a low affinity metal-binding site. The true nature of the physiological cofactor is under debate. The enzyme is active with cobalt, zinc, manganese or divalent iron ions. Most likely, methionine aminopeptidases function as mononuclear Fe(2+)-metalloproteases under physiological conditions, and the catalytically relevant metal-binding site has been assigned to the histidine-containing high-affinity site.</text>
</comment>
<evidence type="ECO:0000256" key="6">
    <source>
        <dbReference type="RuleBase" id="RU003653"/>
    </source>
</evidence>
<feature type="binding site" evidence="5">
    <location>
        <position position="568"/>
    </location>
    <ligand>
        <name>a divalent metal cation</name>
        <dbReference type="ChEBI" id="CHEBI:60240"/>
        <label>1</label>
    </ligand>
</feature>
<evidence type="ECO:0000256" key="3">
    <source>
        <dbReference type="ARBA" id="ARBA00022723"/>
    </source>
</evidence>
<feature type="region of interest" description="Disordered" evidence="7">
    <location>
        <begin position="154"/>
        <end position="190"/>
    </location>
</feature>
<keyword evidence="3 5" id="KW-0479">Metal-binding</keyword>
<dbReference type="CDD" id="cd01086">
    <property type="entry name" value="MetAP1"/>
    <property type="match status" value="1"/>
</dbReference>
<dbReference type="SUPFAM" id="SSF55920">
    <property type="entry name" value="Creatinase/aminopeptidase"/>
    <property type="match status" value="1"/>
</dbReference>
<dbReference type="GO" id="GO:0006508">
    <property type="term" value="P:proteolysis"/>
    <property type="evidence" value="ECO:0007669"/>
    <property type="project" value="UniProtKB-KW"/>
</dbReference>
<dbReference type="HAMAP" id="MF_01974">
    <property type="entry name" value="MetAP_1"/>
    <property type="match status" value="1"/>
</dbReference>
<dbReference type="InterPro" id="IPR036005">
    <property type="entry name" value="Creatinase/aminopeptidase-like"/>
</dbReference>
<evidence type="ECO:0000256" key="7">
    <source>
        <dbReference type="SAM" id="MobiDB-lite"/>
    </source>
</evidence>
<evidence type="ECO:0000313" key="9">
    <source>
        <dbReference type="EMBL" id="CEL65309.1"/>
    </source>
</evidence>
<dbReference type="EC" id="3.4.11.18" evidence="6"/>
<evidence type="ECO:0000256" key="4">
    <source>
        <dbReference type="ARBA" id="ARBA00022801"/>
    </source>
</evidence>
<accession>A0A0F7U672</accession>
<dbReference type="GO" id="GO:0070006">
    <property type="term" value="F:metalloaminopeptidase activity"/>
    <property type="evidence" value="ECO:0007669"/>
    <property type="project" value="UniProtKB-UniRule"/>
</dbReference>
<dbReference type="Gene3D" id="3.90.230.10">
    <property type="entry name" value="Creatinase/methionine aminopeptidase superfamily"/>
    <property type="match status" value="1"/>
</dbReference>
<feature type="binding site" evidence="5">
    <location>
        <position position="645"/>
    </location>
    <ligand>
        <name>a divalent metal cation</name>
        <dbReference type="ChEBI" id="CHEBI:60240"/>
        <label>2</label>
        <note>catalytic</note>
    </ligand>
</feature>
<dbReference type="EMBL" id="LN714478">
    <property type="protein sequence ID" value="CEL65309.1"/>
    <property type="molecule type" value="Genomic_DNA"/>
</dbReference>
<feature type="region of interest" description="Disordered" evidence="7">
    <location>
        <begin position="51"/>
        <end position="78"/>
    </location>
</feature>
<dbReference type="PANTHER" id="PTHR43330:SF8">
    <property type="entry name" value="METHIONINE AMINOPEPTIDASE 1D, MITOCHONDRIAL"/>
    <property type="match status" value="1"/>
</dbReference>
<keyword evidence="2 5" id="KW-0645">Protease</keyword>
<comment type="catalytic activity">
    <reaction evidence="5 6">
        <text>Release of N-terminal amino acids, preferentially methionine, from peptides and arylamides.</text>
        <dbReference type="EC" id="3.4.11.18"/>
    </reaction>
</comment>
<sequence>MKIDSLEETERAEERLFARSARGTFLFLRRTQVRAAFRILSLGRDGAAVPQEVERRPSCSRSDRGKRQPPGKTKGDRLDGVRRVAGTRRRRISNGATLAFLWLIFLFGQSSHSLPSHSLTLHADLTRWTSSPSPSFPPFPNYALPSSPLSWDATRAHQRASNPLAHPPTRSASLHAPNVSGRLSPAPPEALNMDLRCADSRRRHKRRSAVDLKQRQKNNAGFCFKRRFAFCASRGRQLRQEAPGEEAKGASDGKTPPREGVSLPLLVSRGLVASLSPSRSRGFPDRRSCPFCRQSSSHSPFFPFSSPLPGFVSLRLPLTPCVGASHTPLLSQSPAPVSTVSSPASSASSSASFVSSFFSSACFCQSPSACSSSARFSSSSSPRLPSAGASSPEAPSCPVLRPINPGHVSPQRQVAPGVVKPHYAEEDEGRAKAKREAMLNEELQLRRREDAAMKASLSRFQPVAEREMEWVKPPTEIEGVRRACEVTAEVLQVAVDFVKDFCATSAAALTTEDIDRVVHEAAMKRGAYPSPLRYSNFPKSVCTSTNEIVCHGIPDDRPLQRGSICSIDVSCFLDGFHGDCARTVPIGGFESLSPALRRLLACAREATLEGVRVCAPGRRLSVIGEAIEEFLTRRGYRTIHDFCGHGIGRNFHEEPFVLHASNNMPGRMLPGMCFTIEPVVCMGGTDFTTWPDKWTIATTDGKPTAQFEHTVLITDTGVEVLTGCPDGEKDMLELTRDVR</sequence>
<evidence type="ECO:0000256" key="1">
    <source>
        <dbReference type="ARBA" id="ARBA00022438"/>
    </source>
</evidence>
<gene>
    <name evidence="9" type="ORF">BN1204_011650</name>
</gene>
<feature type="binding site" evidence="5">
    <location>
        <position position="708"/>
    </location>
    <ligand>
        <name>a divalent metal cation</name>
        <dbReference type="ChEBI" id="CHEBI:60240"/>
        <label>2</label>
        <note>catalytic</note>
    </ligand>
</feature>
<feature type="domain" description="Peptidase M24" evidence="8">
    <location>
        <begin position="479"/>
        <end position="715"/>
    </location>
</feature>
<feature type="binding site" evidence="5">
    <location>
        <position position="677"/>
    </location>
    <ligand>
        <name>a divalent metal cation</name>
        <dbReference type="ChEBI" id="CHEBI:60240"/>
        <label>2</label>
        <note>catalytic</note>
    </ligand>
</feature>
<comment type="similarity">
    <text evidence="5">Belongs to the peptidase M24A family. Methionine aminopeptidase type 1 subfamily.</text>
</comment>
<dbReference type="GO" id="GO:0004239">
    <property type="term" value="F:initiator methionyl aminopeptidase activity"/>
    <property type="evidence" value="ECO:0007669"/>
    <property type="project" value="UniProtKB-UniRule"/>
</dbReference>
<dbReference type="InterPro" id="IPR002467">
    <property type="entry name" value="Pept_M24A_MAP1"/>
</dbReference>
<dbReference type="GO" id="GO:0046872">
    <property type="term" value="F:metal ion binding"/>
    <property type="evidence" value="ECO:0007669"/>
    <property type="project" value="UniProtKB-UniRule"/>
</dbReference>
<dbReference type="InterPro" id="IPR000994">
    <property type="entry name" value="Pept_M24"/>
</dbReference>
<keyword evidence="4 5" id="KW-0378">Hydrolase</keyword>
<feature type="binding site" evidence="5">
    <location>
        <position position="579"/>
    </location>
    <ligand>
        <name>a divalent metal cation</name>
        <dbReference type="ChEBI" id="CHEBI:60240"/>
        <label>2</label>
        <note>catalytic</note>
    </ligand>
</feature>
<dbReference type="PANTHER" id="PTHR43330">
    <property type="entry name" value="METHIONINE AMINOPEPTIDASE"/>
    <property type="match status" value="1"/>
</dbReference>
<feature type="binding site" evidence="5">
    <location>
        <position position="652"/>
    </location>
    <ligand>
        <name>substrate</name>
    </ligand>
</feature>
<feature type="region of interest" description="Disordered" evidence="7">
    <location>
        <begin position="381"/>
        <end position="413"/>
    </location>
</feature>
<feature type="compositionally biased region" description="Basic and acidic residues" evidence="7">
    <location>
        <begin position="52"/>
        <end position="66"/>
    </location>
</feature>
<dbReference type="NCBIfam" id="TIGR00500">
    <property type="entry name" value="met_pdase_I"/>
    <property type="match status" value="1"/>
</dbReference>